<protein>
    <submittedName>
        <fullName evidence="3">Uncharacterized protein</fullName>
    </submittedName>
</protein>
<dbReference type="EMBL" id="AP019860">
    <property type="protein sequence ID" value="BBM85434.1"/>
    <property type="molecule type" value="Genomic_DNA"/>
</dbReference>
<dbReference type="KEGG" id="uam:UABAM_03801"/>
<keyword evidence="1" id="KW-0175">Coiled coil</keyword>
<reference evidence="3 4" key="1">
    <citation type="submission" date="2019-08" db="EMBL/GenBank/DDBJ databases">
        <title>Complete genome sequence of Candidatus Uab amorphum.</title>
        <authorList>
            <person name="Shiratori T."/>
            <person name="Suzuki S."/>
            <person name="Kakizawa Y."/>
            <person name="Ishida K."/>
        </authorList>
    </citation>
    <scope>NUCLEOTIDE SEQUENCE [LARGE SCALE GENOMIC DNA]</scope>
    <source>
        <strain evidence="3 4">SRT547</strain>
    </source>
</reference>
<dbReference type="RefSeq" id="WP_151969538.1">
    <property type="nucleotide sequence ID" value="NZ_AP019860.1"/>
</dbReference>
<dbReference type="AlphaFoldDB" id="A0A5S9IPD5"/>
<dbReference type="Proteomes" id="UP000326354">
    <property type="component" value="Chromosome"/>
</dbReference>
<evidence type="ECO:0000256" key="2">
    <source>
        <dbReference type="SAM" id="MobiDB-lite"/>
    </source>
</evidence>
<gene>
    <name evidence="3" type="ORF">UABAM_03801</name>
</gene>
<sequence length="1106" mass="127750">MRNAFLLFLIFTTMITAEDLNSSQKSQLKTANGYLEKAEKATHVSIMKNYVRYAKSIVESLVNSKPDNEQVKNLQQRFQNIQQKITVADVESKLKFSLRGVQSRISKYKSPTQVPDWQKSYLTSSLQTIQQQVQTLKDANGNASLIQEGEKAISSIKYLLGQQQPQQQKQPQQQQPIKVTAAQKYNIQKAAYYLNRAGRSTNVSARKQQLKNALGYLQQLQQQIPQEQNVKKLTEFYDKLLATVTPKQNTAQNNTQNQNQNNSQNTPKGLNPQQKSDLRQANYYIDRARSFSSPASRKRQLAYADGFIKRLQSVRENAEVQEMLNKYNELAKANTTPPQNTVQNNTQNQNQNNNPNTPKELNPQQKNDLRQAYYYINRARGYSDVASRKSQLRYVDGFIKRLQSVRDNVEVKKMLAAYNELANAAPQNTNTQTTQQNQQTQQPSAAEKNAVSRLRSTFSFAKRHINQGLQIQKEIQSGQKVSSQRFSYLLQQLEQKMKEATPHIEVLSKNAKNYPEQIAKFTQLVDVTEFLQKSLKEIKAKELNRSVENSLAWSRGYMKEVETTLKNYATQITSSRSPEDTLRSIMRQIDFRLNKIAETLQQEKRSYADHPIFQKAEQRYVSLVQQYKKTIPEMKVVVIIQQSLLLGKSADESRESAKQFSHFSENTSFKDALKKYQQAIDIIQPFAEAPYFKKLIAQHQSSAQKTRKLAVEKSIQAALQATEKDYLNWILPNVKWAEEYAGNSPELKKYVEEQQIKVVEKACQAAFKDTKSMDKNFSYWNSKKWEHIVALAKRNEKNRAAVVKYSSPLGKQKLEMLFSVLQAKEMDPEEQQKTAQNTYEAVKSFAEMDNNFAAEFKQKQAQIDALIQQNIQAIEQKKLEAEKQARIAKENFENSLSGEQSVVYKEWKEEYPTEREEKPKYTRWLYVKKKSKYVNEHHTYLFDAAGKLTKKLVEERGGGEVHDWLFHKFHNSTTYTSIASVYSSGKVYGYHKGSWTQIAEFKDNGKVYGYRDDSWMHIGEFREDGRIWGYRGSSWSHVATIEEKAVRGYHGSSSWGVIAEFRDNGKVYGYNLKGDWGQISMKIASRKYAIATIVFIINRRNPYMYK</sequence>
<feature type="compositionally biased region" description="Low complexity" evidence="2">
    <location>
        <begin position="334"/>
        <end position="358"/>
    </location>
</feature>
<feature type="compositionally biased region" description="Low complexity" evidence="2">
    <location>
        <begin position="427"/>
        <end position="442"/>
    </location>
</feature>
<evidence type="ECO:0000256" key="1">
    <source>
        <dbReference type="SAM" id="Coils"/>
    </source>
</evidence>
<organism evidence="3 4">
    <name type="scientific">Uabimicrobium amorphum</name>
    <dbReference type="NCBI Taxonomy" id="2596890"/>
    <lineage>
        <taxon>Bacteria</taxon>
        <taxon>Pseudomonadati</taxon>
        <taxon>Planctomycetota</taxon>
        <taxon>Candidatus Uabimicrobiia</taxon>
        <taxon>Candidatus Uabimicrobiales</taxon>
        <taxon>Candidatus Uabimicrobiaceae</taxon>
        <taxon>Candidatus Uabimicrobium</taxon>
    </lineage>
</organism>
<feature type="region of interest" description="Disordered" evidence="2">
    <location>
        <begin position="334"/>
        <end position="365"/>
    </location>
</feature>
<feature type="coiled-coil region" evidence="1">
    <location>
        <begin position="856"/>
        <end position="891"/>
    </location>
</feature>
<keyword evidence="4" id="KW-1185">Reference proteome</keyword>
<proteinExistence type="predicted"/>
<feature type="compositionally biased region" description="Low complexity" evidence="2">
    <location>
        <begin position="249"/>
        <end position="266"/>
    </location>
</feature>
<feature type="region of interest" description="Disordered" evidence="2">
    <location>
        <begin position="425"/>
        <end position="449"/>
    </location>
</feature>
<evidence type="ECO:0000313" key="3">
    <source>
        <dbReference type="EMBL" id="BBM85434.1"/>
    </source>
</evidence>
<name>A0A5S9IPD5_UABAM</name>
<accession>A0A5S9IPD5</accession>
<feature type="region of interest" description="Disordered" evidence="2">
    <location>
        <begin position="249"/>
        <end position="274"/>
    </location>
</feature>
<evidence type="ECO:0000313" key="4">
    <source>
        <dbReference type="Proteomes" id="UP000326354"/>
    </source>
</evidence>